<reference evidence="8" key="1">
    <citation type="submission" date="2023-01" db="EMBL/GenBank/DDBJ databases">
        <title>The chitinases involved in constricting ring structure development in the nematode-trapping fungus Drechslerella dactyloides.</title>
        <authorList>
            <person name="Wang R."/>
            <person name="Zhang L."/>
            <person name="Tang P."/>
            <person name="Li S."/>
            <person name="Liang L."/>
        </authorList>
    </citation>
    <scope>NUCLEOTIDE SEQUENCE</scope>
    <source>
        <strain evidence="8">YMF1.00031</strain>
    </source>
</reference>
<dbReference type="PANTHER" id="PTHR31263">
    <property type="entry name" value="CELLULASE FAMILY PROTEIN (AFU_ORTHOLOGUE AFUA_5G14560)"/>
    <property type="match status" value="1"/>
</dbReference>
<feature type="transmembrane region" description="Helical" evidence="6">
    <location>
        <begin position="33"/>
        <end position="54"/>
    </location>
</feature>
<feature type="domain" description="Glycoside hydrolase family 5" evidence="7">
    <location>
        <begin position="240"/>
        <end position="479"/>
    </location>
</feature>
<evidence type="ECO:0000256" key="1">
    <source>
        <dbReference type="ARBA" id="ARBA00005641"/>
    </source>
</evidence>
<evidence type="ECO:0000256" key="4">
    <source>
        <dbReference type="RuleBase" id="RU361153"/>
    </source>
</evidence>
<gene>
    <name evidence="8" type="ORF">Dda_3624</name>
</gene>
<keyword evidence="6" id="KW-0472">Membrane</keyword>
<dbReference type="PANTHER" id="PTHR31263:SF0">
    <property type="entry name" value="CELLULASE FAMILY PROTEIN (AFU_ORTHOLOGUE AFUA_5G14560)"/>
    <property type="match status" value="1"/>
</dbReference>
<feature type="compositionally biased region" description="Low complexity" evidence="5">
    <location>
        <begin position="525"/>
        <end position="543"/>
    </location>
</feature>
<sequence>MNNAEAETDIETETSSTANGKAVGRTAVLSRRFVLLASLVTFLFIIALVPYLLYRNILHQNFREASLDSYPSPKKIIAKLHCPVKPNASITGNLEARRQPLFRLPLRTHRRNIVDARGERVKLMSTNWYGASDEDFVPGGLDVRHRREIAATIRDMGFNSVRLPYSDEMVMTNPDVPMKFWSQNADLLNETARRRSHRRTNERGQRTRSPLSGDQVDTDEEGNRQPNSRTAQPVYIDGKNDTSNIIVKALDVFDAVITALTDEGIAVIVNDHITQARWCCDANLCDATWSNDYLGKVCRIRQTEEQWIQNWEHVMRPHIDNPLVIGADLRNENRSPLGKMLWATWAAAAEKAANRLHALQPNWLMFVEGVASGNYLQGVRSHPVNPTVANRVVYSAHIYGWSGWGSLLKGPYWSRDFASFSYDMFDNWGFLLAEDIAPVWVGEFGAPDRPNTGDLNYWVNLMSFLDEVDADWGYWALNPRKPSGNETESYSLLRDDWVTPTCDYRMYDMLAKLGLRPYNSTWPLPETTSTAAPTRTARPVAPADGKQVPLGHL</sequence>
<feature type="region of interest" description="Disordered" evidence="5">
    <location>
        <begin position="524"/>
        <end position="553"/>
    </location>
</feature>
<proteinExistence type="inferred from homology"/>
<accession>A0AAD6NJY9</accession>
<evidence type="ECO:0000256" key="3">
    <source>
        <dbReference type="ARBA" id="ARBA00023295"/>
    </source>
</evidence>
<dbReference type="GO" id="GO:0004553">
    <property type="term" value="F:hydrolase activity, hydrolyzing O-glycosyl compounds"/>
    <property type="evidence" value="ECO:0007669"/>
    <property type="project" value="InterPro"/>
</dbReference>
<keyword evidence="6" id="KW-0812">Transmembrane</keyword>
<dbReference type="GO" id="GO:0000272">
    <property type="term" value="P:polysaccharide catabolic process"/>
    <property type="evidence" value="ECO:0007669"/>
    <property type="project" value="InterPro"/>
</dbReference>
<dbReference type="InterPro" id="IPR001547">
    <property type="entry name" value="Glyco_hydro_5"/>
</dbReference>
<dbReference type="Pfam" id="PF00150">
    <property type="entry name" value="Cellulase"/>
    <property type="match status" value="1"/>
</dbReference>
<feature type="region of interest" description="Disordered" evidence="5">
    <location>
        <begin position="191"/>
        <end position="236"/>
    </location>
</feature>
<keyword evidence="9" id="KW-1185">Reference proteome</keyword>
<dbReference type="SUPFAM" id="SSF51445">
    <property type="entry name" value="(Trans)glycosidases"/>
    <property type="match status" value="1"/>
</dbReference>
<evidence type="ECO:0000256" key="2">
    <source>
        <dbReference type="ARBA" id="ARBA00022801"/>
    </source>
</evidence>
<comment type="caution">
    <text evidence="8">The sequence shown here is derived from an EMBL/GenBank/DDBJ whole genome shotgun (WGS) entry which is preliminary data.</text>
</comment>
<keyword evidence="2 4" id="KW-0378">Hydrolase</keyword>
<evidence type="ECO:0000256" key="6">
    <source>
        <dbReference type="SAM" id="Phobius"/>
    </source>
</evidence>
<evidence type="ECO:0000256" key="5">
    <source>
        <dbReference type="SAM" id="MobiDB-lite"/>
    </source>
</evidence>
<evidence type="ECO:0000259" key="7">
    <source>
        <dbReference type="Pfam" id="PF00150"/>
    </source>
</evidence>
<evidence type="ECO:0000313" key="9">
    <source>
        <dbReference type="Proteomes" id="UP001221413"/>
    </source>
</evidence>
<protein>
    <submittedName>
        <fullName evidence="8">Endoglucanase</fullName>
    </submittedName>
</protein>
<comment type="similarity">
    <text evidence="1 4">Belongs to the glycosyl hydrolase 5 (cellulase A) family.</text>
</comment>
<dbReference type="EMBL" id="JAQGDS010000004">
    <property type="protein sequence ID" value="KAJ6260962.1"/>
    <property type="molecule type" value="Genomic_DNA"/>
</dbReference>
<dbReference type="Proteomes" id="UP001221413">
    <property type="component" value="Unassembled WGS sequence"/>
</dbReference>
<keyword evidence="3 4" id="KW-0326">Glycosidase</keyword>
<dbReference type="InterPro" id="IPR017853">
    <property type="entry name" value="GH"/>
</dbReference>
<dbReference type="Gene3D" id="3.20.20.80">
    <property type="entry name" value="Glycosidases"/>
    <property type="match status" value="1"/>
</dbReference>
<name>A0AAD6NJY9_DREDA</name>
<dbReference type="AlphaFoldDB" id="A0AAD6NJY9"/>
<organism evidence="8 9">
    <name type="scientific">Drechslerella dactyloides</name>
    <name type="common">Nematode-trapping fungus</name>
    <name type="synonym">Arthrobotrys dactyloides</name>
    <dbReference type="NCBI Taxonomy" id="74499"/>
    <lineage>
        <taxon>Eukaryota</taxon>
        <taxon>Fungi</taxon>
        <taxon>Dikarya</taxon>
        <taxon>Ascomycota</taxon>
        <taxon>Pezizomycotina</taxon>
        <taxon>Orbiliomycetes</taxon>
        <taxon>Orbiliales</taxon>
        <taxon>Orbiliaceae</taxon>
        <taxon>Drechslerella</taxon>
    </lineage>
</organism>
<evidence type="ECO:0000313" key="8">
    <source>
        <dbReference type="EMBL" id="KAJ6260962.1"/>
    </source>
</evidence>
<keyword evidence="6" id="KW-1133">Transmembrane helix</keyword>